<reference evidence="3" key="1">
    <citation type="submission" date="2017-03" db="EMBL/GenBank/DDBJ databases">
        <title>Phytopthora megakarya and P. palmivora, two closely related causual agents of cacao black pod achieved similar genome size and gene model numbers by different mechanisms.</title>
        <authorList>
            <person name="Ali S."/>
            <person name="Shao J."/>
            <person name="Larry D.J."/>
            <person name="Kronmiller B."/>
            <person name="Shen D."/>
            <person name="Strem M.D."/>
            <person name="Melnick R.L."/>
            <person name="Guiltinan M.J."/>
            <person name="Tyler B.M."/>
            <person name="Meinhardt L.W."/>
            <person name="Bailey B.A."/>
        </authorList>
    </citation>
    <scope>NUCLEOTIDE SEQUENCE [LARGE SCALE GENOMIC DNA]</scope>
    <source>
        <strain evidence="3">zdho120</strain>
    </source>
</reference>
<name>A0A225W6Q9_9STRA</name>
<gene>
    <name evidence="2" type="ORF">PHMEG_00013864</name>
</gene>
<dbReference type="EMBL" id="NBNE01001723">
    <property type="protein sequence ID" value="OWZ12898.1"/>
    <property type="molecule type" value="Genomic_DNA"/>
</dbReference>
<feature type="domain" description="Chromo" evidence="1">
    <location>
        <begin position="571"/>
        <end position="621"/>
    </location>
</feature>
<dbReference type="InterPro" id="IPR000953">
    <property type="entry name" value="Chromo/chromo_shadow_dom"/>
</dbReference>
<dbReference type="SUPFAM" id="SSF54160">
    <property type="entry name" value="Chromo domain-like"/>
    <property type="match status" value="1"/>
</dbReference>
<comment type="caution">
    <text evidence="2">The sequence shown here is derived from an EMBL/GenBank/DDBJ whole genome shotgun (WGS) entry which is preliminary data.</text>
</comment>
<evidence type="ECO:0000313" key="3">
    <source>
        <dbReference type="Proteomes" id="UP000198211"/>
    </source>
</evidence>
<sequence>MRAAFNKLIDPFVQVMDRVYDRARGRKNSVDCVTLDGGSDELACIDRCKTALKNALLLTHSDPNKLLTVSTDASDEYWGVAITKIPRDHGPRSLSEQEHQPLMMLSGTFLGQLRGGLDWRRKRLQLSKRVGERITSCIVQVGSRSSLTTGTSGVSIAFQIPYQSIQRISFTVGHFCEWATSMKYALSLEIKMRGWFYCQDGGQRLGQFALSDKLHCRFRPNFRRPSYDLRYQKLLQHSKPQDHLLLLGRVTMNSGETSKARFGSLTRQLSCKCVYAWWGISVSLVTEVLQCQPRKLKSASTLGGPSQPRLLGEALHAEHPNELLHWDFLYVSESDTNHEYVLALKDDVSYPQLEHITISPQRVVHELMCAEGVGTGDQIVQMVQYQSPSPALGTAEGVGTGDQIVQMVQNQSPSPALGGICPVTAMTGLNAMGPDDHIAVSGPVKTTILDQITATQRDHVVKLQSALVDMYKQISEVTSSTRVAGRKDRSKKGTAMVQSDIGDYVRVVYRCVAECSREIASEVPKVVGTTANWIFEIQNLVTGARNRLKFYADAELNITEELHVVHNGEGHVVETLLKTRFNRQDQRHEIKVHWRGLDCVVDSWEPADTLFQDVPAVVSAFIWAHPNVADAKAIGETLNIN</sequence>
<dbReference type="AlphaFoldDB" id="A0A225W6Q9"/>
<evidence type="ECO:0000313" key="2">
    <source>
        <dbReference type="EMBL" id="OWZ12898.1"/>
    </source>
</evidence>
<evidence type="ECO:0000259" key="1">
    <source>
        <dbReference type="PROSITE" id="PS50013"/>
    </source>
</evidence>
<organism evidence="2 3">
    <name type="scientific">Phytophthora megakarya</name>
    <dbReference type="NCBI Taxonomy" id="4795"/>
    <lineage>
        <taxon>Eukaryota</taxon>
        <taxon>Sar</taxon>
        <taxon>Stramenopiles</taxon>
        <taxon>Oomycota</taxon>
        <taxon>Peronosporomycetes</taxon>
        <taxon>Peronosporales</taxon>
        <taxon>Peronosporaceae</taxon>
        <taxon>Phytophthora</taxon>
    </lineage>
</organism>
<accession>A0A225W6Q9</accession>
<protein>
    <recommendedName>
        <fullName evidence="1">Chromo domain-containing protein</fullName>
    </recommendedName>
</protein>
<proteinExistence type="predicted"/>
<keyword evidence="3" id="KW-1185">Reference proteome</keyword>
<dbReference type="Gene3D" id="2.40.50.40">
    <property type="match status" value="1"/>
</dbReference>
<dbReference type="InterPro" id="IPR016197">
    <property type="entry name" value="Chromo-like_dom_sf"/>
</dbReference>
<dbReference type="PROSITE" id="PS50013">
    <property type="entry name" value="CHROMO_2"/>
    <property type="match status" value="1"/>
</dbReference>
<dbReference type="Proteomes" id="UP000198211">
    <property type="component" value="Unassembled WGS sequence"/>
</dbReference>